<organism evidence="2 3">
    <name type="scientific">Mycolicibacterium fluoranthenivorans</name>
    <dbReference type="NCBI Taxonomy" id="258505"/>
    <lineage>
        <taxon>Bacteria</taxon>
        <taxon>Bacillati</taxon>
        <taxon>Actinomycetota</taxon>
        <taxon>Actinomycetes</taxon>
        <taxon>Mycobacteriales</taxon>
        <taxon>Mycobacteriaceae</taxon>
        <taxon>Mycolicibacterium</taxon>
    </lineage>
</organism>
<gene>
    <name evidence="2" type="ORF">FHU31_002524</name>
</gene>
<accession>A0A7X5TZD3</accession>
<feature type="compositionally biased region" description="Basic and acidic residues" evidence="1">
    <location>
        <begin position="141"/>
        <end position="151"/>
    </location>
</feature>
<reference evidence="2 3" key="1">
    <citation type="submission" date="2020-03" db="EMBL/GenBank/DDBJ databases">
        <title>Sequencing the genomes of 1000 actinobacteria strains.</title>
        <authorList>
            <person name="Klenk H.-P."/>
        </authorList>
    </citation>
    <scope>NUCLEOTIDE SEQUENCE [LARGE SCALE GENOMIC DNA]</scope>
    <source>
        <strain evidence="2 3">DSM 44556</strain>
    </source>
</reference>
<comment type="caution">
    <text evidence="2">The sequence shown here is derived from an EMBL/GenBank/DDBJ whole genome shotgun (WGS) entry which is preliminary data.</text>
</comment>
<dbReference type="Proteomes" id="UP000547444">
    <property type="component" value="Unassembled WGS sequence"/>
</dbReference>
<evidence type="ECO:0000313" key="2">
    <source>
        <dbReference type="EMBL" id="NIH95568.1"/>
    </source>
</evidence>
<sequence>MLLGAQHQSGAFGAGECQAIAVDRGLDRAVEHAQDRSFEVTEFAVAYRPAGVECSVSTRQPVPMSGQAIIVVASRVVRCPPLRSARPDPRLQPANAESRPSAKLSVNGPLPGICSPVTATDTFGRGGLISRRGTGAAGHGQHGDKERDKAHGSTVRTPQ</sequence>
<name>A0A7X5TZD3_9MYCO</name>
<evidence type="ECO:0000256" key="1">
    <source>
        <dbReference type="SAM" id="MobiDB-lite"/>
    </source>
</evidence>
<protein>
    <submittedName>
        <fullName evidence="2">Uncharacterized protein</fullName>
    </submittedName>
</protein>
<proteinExistence type="predicted"/>
<dbReference type="AlphaFoldDB" id="A0A7X5TZD3"/>
<evidence type="ECO:0000313" key="3">
    <source>
        <dbReference type="Proteomes" id="UP000547444"/>
    </source>
</evidence>
<keyword evidence="3" id="KW-1185">Reference proteome</keyword>
<feature type="region of interest" description="Disordered" evidence="1">
    <location>
        <begin position="83"/>
        <end position="159"/>
    </location>
</feature>
<dbReference type="EMBL" id="JAANOW010000001">
    <property type="protein sequence ID" value="NIH95568.1"/>
    <property type="molecule type" value="Genomic_DNA"/>
</dbReference>